<dbReference type="InterPro" id="IPR025110">
    <property type="entry name" value="AMP-bd_C"/>
</dbReference>
<dbReference type="Gene3D" id="3.40.50.12780">
    <property type="entry name" value="N-terminal domain of ligase-like"/>
    <property type="match status" value="1"/>
</dbReference>
<dbReference type="Gene3D" id="3.30.300.30">
    <property type="match status" value="1"/>
</dbReference>
<reference evidence="6" key="1">
    <citation type="submission" date="2017-06" db="EMBL/GenBank/DDBJ databases">
        <authorList>
            <person name="Varghese N."/>
            <person name="Submissions S."/>
        </authorList>
    </citation>
    <scope>NUCLEOTIDE SEQUENCE [LARGE SCALE GENOMIC DNA]</scope>
    <source>
        <strain evidence="6">DSM 44485</strain>
    </source>
</reference>
<dbReference type="EMBL" id="FZNP01000004">
    <property type="protein sequence ID" value="SNR56018.1"/>
    <property type="molecule type" value="Genomic_DNA"/>
</dbReference>
<dbReference type="PANTHER" id="PTHR43201">
    <property type="entry name" value="ACYL-COA SYNTHETASE"/>
    <property type="match status" value="1"/>
</dbReference>
<dbReference type="SUPFAM" id="SSF56801">
    <property type="entry name" value="Acetyl-CoA synthetase-like"/>
    <property type="match status" value="1"/>
</dbReference>
<protein>
    <submittedName>
        <fullName evidence="5">Cyclohexanecarboxylate-CoA ligase</fullName>
    </submittedName>
</protein>
<evidence type="ECO:0000313" key="6">
    <source>
        <dbReference type="Proteomes" id="UP000198420"/>
    </source>
</evidence>
<sequence length="556" mass="59610">MTGLLEHGLRGQYTPITDADADAFRAEGFWQGRTLRSLLTDAADRYPDRVALVGYRAAGTPVRLTYREFEHAASQVASALAAIGVGAGDAVALMLPNQVEYASLVFGINEIGAVYTGIPVSYGERQMTAIIRRSRAKVLVIPRRWRGTDLLAVARRLRGEISTLEHLVVLDEDGAQLGQGEHAWTSFLRVPAVTFTPPEPEALCYLGFTSGTTGEPKGAMHTHDTLVYPLKALADHLGPETFGDPMVQLVASPAGHHSGFAWGILFTVYLCGTGVHMDSWDPAWAVEVIRAERATAFFGAPTFLQDMLRTELAGDPECPLECLVIAGSSVPRTLPAKAGEALGAYIAPAWGMTECSILTSATPAEAEEIQRTDGSVLAGSEVRVVDPTGAEVPPGVVGDLLMRGPGVLVGYYDRPDATNESFAPGLWFKTGDTASVDANGWLSLHGRSKDIIIRGGENIAVAEVETMLFDHPDVLKAAVVGYPDERLGERACAVLVTRPGASLDLPAVCGYLLANGLSKHYLPERLMLLDELPLTQSGKIQKFRLRELAASGEDPR</sequence>
<evidence type="ECO:0000256" key="1">
    <source>
        <dbReference type="ARBA" id="ARBA00006432"/>
    </source>
</evidence>
<feature type="domain" description="AMP-dependent synthetase/ligase" evidence="3">
    <location>
        <begin position="40"/>
        <end position="412"/>
    </location>
</feature>
<dbReference type="InterPro" id="IPR000873">
    <property type="entry name" value="AMP-dep_synth/lig_dom"/>
</dbReference>
<accession>A0A238XBS3</accession>
<evidence type="ECO:0000259" key="3">
    <source>
        <dbReference type="Pfam" id="PF00501"/>
    </source>
</evidence>
<dbReference type="Proteomes" id="UP000198420">
    <property type="component" value="Unassembled WGS sequence"/>
</dbReference>
<dbReference type="InterPro" id="IPR042099">
    <property type="entry name" value="ANL_N_sf"/>
</dbReference>
<dbReference type="Pfam" id="PF13193">
    <property type="entry name" value="AMP-binding_C"/>
    <property type="match status" value="1"/>
</dbReference>
<evidence type="ECO:0000256" key="2">
    <source>
        <dbReference type="ARBA" id="ARBA00022598"/>
    </source>
</evidence>
<comment type="similarity">
    <text evidence="1">Belongs to the ATP-dependent AMP-binding enzyme family.</text>
</comment>
<keyword evidence="2 5" id="KW-0436">Ligase</keyword>
<dbReference type="GO" id="GO:0006631">
    <property type="term" value="P:fatty acid metabolic process"/>
    <property type="evidence" value="ECO:0007669"/>
    <property type="project" value="TreeGrafter"/>
</dbReference>
<name>A0A238XBS3_9ACTN</name>
<dbReference type="GO" id="GO:0031956">
    <property type="term" value="F:medium-chain fatty acid-CoA ligase activity"/>
    <property type="evidence" value="ECO:0007669"/>
    <property type="project" value="TreeGrafter"/>
</dbReference>
<evidence type="ECO:0000313" key="5">
    <source>
        <dbReference type="EMBL" id="SNR56018.1"/>
    </source>
</evidence>
<dbReference type="InterPro" id="IPR020845">
    <property type="entry name" value="AMP-binding_CS"/>
</dbReference>
<dbReference type="Pfam" id="PF00501">
    <property type="entry name" value="AMP-binding"/>
    <property type="match status" value="1"/>
</dbReference>
<dbReference type="InterPro" id="IPR045851">
    <property type="entry name" value="AMP-bd_C_sf"/>
</dbReference>
<dbReference type="PROSITE" id="PS00455">
    <property type="entry name" value="AMP_BINDING"/>
    <property type="match status" value="1"/>
</dbReference>
<dbReference type="AlphaFoldDB" id="A0A238XBS3"/>
<keyword evidence="6" id="KW-1185">Reference proteome</keyword>
<dbReference type="RefSeq" id="WP_089311802.1">
    <property type="nucleotide sequence ID" value="NZ_FZNP01000004.1"/>
</dbReference>
<feature type="domain" description="AMP-binding enzyme C-terminal" evidence="4">
    <location>
        <begin position="463"/>
        <end position="539"/>
    </location>
</feature>
<gene>
    <name evidence="5" type="ORF">SAMN06265355_104150</name>
</gene>
<organism evidence="5 6">
    <name type="scientific">Actinomadura mexicana</name>
    <dbReference type="NCBI Taxonomy" id="134959"/>
    <lineage>
        <taxon>Bacteria</taxon>
        <taxon>Bacillati</taxon>
        <taxon>Actinomycetota</taxon>
        <taxon>Actinomycetes</taxon>
        <taxon>Streptosporangiales</taxon>
        <taxon>Thermomonosporaceae</taxon>
        <taxon>Actinomadura</taxon>
    </lineage>
</organism>
<dbReference type="OrthoDB" id="9803968at2"/>
<evidence type="ECO:0000259" key="4">
    <source>
        <dbReference type="Pfam" id="PF13193"/>
    </source>
</evidence>
<proteinExistence type="inferred from homology"/>
<dbReference type="PANTHER" id="PTHR43201:SF5">
    <property type="entry name" value="MEDIUM-CHAIN ACYL-COA LIGASE ACSF2, MITOCHONDRIAL"/>
    <property type="match status" value="1"/>
</dbReference>